<dbReference type="SUPFAM" id="SSF47616">
    <property type="entry name" value="GST C-terminal domain-like"/>
    <property type="match status" value="1"/>
</dbReference>
<dbReference type="InterPro" id="IPR050802">
    <property type="entry name" value="EF-GSTs"/>
</dbReference>
<dbReference type="PROSITE" id="PS50405">
    <property type="entry name" value="GST_CTER"/>
    <property type="match status" value="1"/>
</dbReference>
<protein>
    <submittedName>
        <fullName evidence="4">Elongation factor 1-gamma</fullName>
    </submittedName>
</protein>
<gene>
    <name evidence="4" type="ORF">LshimejAT787_1700590</name>
</gene>
<dbReference type="CDD" id="cd03044">
    <property type="entry name" value="GST_N_EF1Bgamma"/>
    <property type="match status" value="1"/>
</dbReference>
<dbReference type="Proteomes" id="UP001063166">
    <property type="component" value="Unassembled WGS sequence"/>
</dbReference>
<dbReference type="Pfam" id="PF00043">
    <property type="entry name" value="GST_C"/>
    <property type="match status" value="1"/>
</dbReference>
<comment type="caution">
    <text evidence="4">The sequence shown here is derived from an EMBL/GenBank/DDBJ whole genome shotgun (WGS) entry which is preliminary data.</text>
</comment>
<keyword evidence="5" id="KW-1185">Reference proteome</keyword>
<accession>A0A9P3Q055</accession>
<dbReference type="EMBL" id="BRPK01000017">
    <property type="protein sequence ID" value="GLB44432.1"/>
    <property type="molecule type" value="Genomic_DNA"/>
</dbReference>
<dbReference type="InterPro" id="IPR010987">
    <property type="entry name" value="Glutathione-S-Trfase_C-like"/>
</dbReference>
<sequence length="271" mass="29633">MTSRTLWTTPAQGSGKVIRAAAALGGVPLELPAAYEHYVDNKKPEFLAKFPHGKIPALEEPGPDGFKVFESVPIARYVSALAPDSGLLGKTLEESALVDQWIHLTESEVDANTAVIGILLRGPGIPYSKPLHLAFVERQTRALKTLNAHLATRTFFVGERITLADLYVAVIVQRAATVTLDAALRREVPHLMRLVETVVNQPAVEGIITKVEAWRGDCLLELGTYMDELSGQVVDDSQQALYISMKYTSVAVVMSDGHLSEDYMCSVYMPQ</sequence>
<dbReference type="Gene3D" id="1.20.1050.10">
    <property type="match status" value="1"/>
</dbReference>
<dbReference type="GO" id="GO:0005737">
    <property type="term" value="C:cytoplasm"/>
    <property type="evidence" value="ECO:0007669"/>
    <property type="project" value="TreeGrafter"/>
</dbReference>
<dbReference type="InterPro" id="IPR040079">
    <property type="entry name" value="Glutathione_S-Trfase"/>
</dbReference>
<dbReference type="PANTHER" id="PTHR43986:SF1">
    <property type="entry name" value="ELONGATION FACTOR 1-GAMMA"/>
    <property type="match status" value="1"/>
</dbReference>
<dbReference type="CDD" id="cd03181">
    <property type="entry name" value="GST_C_EF1Bgamma_like"/>
    <property type="match status" value="1"/>
</dbReference>
<evidence type="ECO:0000313" key="4">
    <source>
        <dbReference type="EMBL" id="GLB44432.1"/>
    </source>
</evidence>
<evidence type="ECO:0000259" key="3">
    <source>
        <dbReference type="PROSITE" id="PS50405"/>
    </source>
</evidence>
<dbReference type="InterPro" id="IPR036249">
    <property type="entry name" value="Thioredoxin-like_sf"/>
</dbReference>
<keyword evidence="4" id="KW-0251">Elongation factor</keyword>
<dbReference type="AlphaFoldDB" id="A0A9P3Q055"/>
<dbReference type="GO" id="GO:0005634">
    <property type="term" value="C:nucleus"/>
    <property type="evidence" value="ECO:0007669"/>
    <property type="project" value="TreeGrafter"/>
</dbReference>
<dbReference type="GO" id="GO:0003746">
    <property type="term" value="F:translation elongation factor activity"/>
    <property type="evidence" value="ECO:0007669"/>
    <property type="project" value="UniProtKB-KW"/>
</dbReference>
<dbReference type="Pfam" id="PF02798">
    <property type="entry name" value="GST_N"/>
    <property type="match status" value="1"/>
</dbReference>
<dbReference type="InterPro" id="IPR004045">
    <property type="entry name" value="Glutathione_S-Trfase_N"/>
</dbReference>
<dbReference type="OrthoDB" id="249703at2759"/>
<dbReference type="SUPFAM" id="SSF52833">
    <property type="entry name" value="Thioredoxin-like"/>
    <property type="match status" value="1"/>
</dbReference>
<dbReference type="SFLD" id="SFLDS00019">
    <property type="entry name" value="Glutathione_Transferase_(cytos"/>
    <property type="match status" value="1"/>
</dbReference>
<dbReference type="Gene3D" id="3.40.30.10">
    <property type="entry name" value="Glutaredoxin"/>
    <property type="match status" value="1"/>
</dbReference>
<comment type="similarity">
    <text evidence="1">Belongs to the GST superfamily.</text>
</comment>
<keyword evidence="4" id="KW-0648">Protein biosynthesis</keyword>
<dbReference type="PROSITE" id="PS50404">
    <property type="entry name" value="GST_NTER"/>
    <property type="match status" value="1"/>
</dbReference>
<feature type="domain" description="GST N-terminal" evidence="2">
    <location>
        <begin position="2"/>
        <end position="86"/>
    </location>
</feature>
<evidence type="ECO:0000313" key="5">
    <source>
        <dbReference type="Proteomes" id="UP001063166"/>
    </source>
</evidence>
<reference evidence="4" key="1">
    <citation type="submission" date="2022-07" db="EMBL/GenBank/DDBJ databases">
        <title>The genome of Lyophyllum shimeji provides insight into the initial evolution of ectomycorrhizal fungal genome.</title>
        <authorList>
            <person name="Kobayashi Y."/>
            <person name="Shibata T."/>
            <person name="Hirakawa H."/>
            <person name="Shigenobu S."/>
            <person name="Nishiyama T."/>
            <person name="Yamada A."/>
            <person name="Hasebe M."/>
            <person name="Kawaguchi M."/>
        </authorList>
    </citation>
    <scope>NUCLEOTIDE SEQUENCE</scope>
    <source>
        <strain evidence="4">AT787</strain>
    </source>
</reference>
<feature type="domain" description="GST C-terminal" evidence="3">
    <location>
        <begin position="91"/>
        <end position="226"/>
    </location>
</feature>
<evidence type="ECO:0000256" key="1">
    <source>
        <dbReference type="RuleBase" id="RU003494"/>
    </source>
</evidence>
<dbReference type="PANTHER" id="PTHR43986">
    <property type="entry name" value="ELONGATION FACTOR 1-GAMMA"/>
    <property type="match status" value="1"/>
</dbReference>
<name>A0A9P3Q055_LYOSH</name>
<dbReference type="InterPro" id="IPR036282">
    <property type="entry name" value="Glutathione-S-Trfase_C_sf"/>
</dbReference>
<proteinExistence type="inferred from homology"/>
<dbReference type="InterPro" id="IPR004046">
    <property type="entry name" value="GST_C"/>
</dbReference>
<organism evidence="4 5">
    <name type="scientific">Lyophyllum shimeji</name>
    <name type="common">Hon-shimeji</name>
    <name type="synonym">Tricholoma shimeji</name>
    <dbReference type="NCBI Taxonomy" id="47721"/>
    <lineage>
        <taxon>Eukaryota</taxon>
        <taxon>Fungi</taxon>
        <taxon>Dikarya</taxon>
        <taxon>Basidiomycota</taxon>
        <taxon>Agaricomycotina</taxon>
        <taxon>Agaricomycetes</taxon>
        <taxon>Agaricomycetidae</taxon>
        <taxon>Agaricales</taxon>
        <taxon>Tricholomatineae</taxon>
        <taxon>Lyophyllaceae</taxon>
        <taxon>Lyophyllum</taxon>
    </lineage>
</organism>
<dbReference type="SFLD" id="SFLDG00358">
    <property type="entry name" value="Main_(cytGST)"/>
    <property type="match status" value="1"/>
</dbReference>
<evidence type="ECO:0000259" key="2">
    <source>
        <dbReference type="PROSITE" id="PS50404"/>
    </source>
</evidence>